<evidence type="ECO:0000256" key="1">
    <source>
        <dbReference type="ARBA" id="ARBA00004651"/>
    </source>
</evidence>
<proteinExistence type="inferred from homology"/>
<evidence type="ECO:0000256" key="6">
    <source>
        <dbReference type="RuleBase" id="RU366058"/>
    </source>
</evidence>
<organism evidence="8 9">
    <name type="scientific">Clostridium amylolyticum</name>
    <dbReference type="NCBI Taxonomy" id="1121298"/>
    <lineage>
        <taxon>Bacteria</taxon>
        <taxon>Bacillati</taxon>
        <taxon>Bacillota</taxon>
        <taxon>Clostridia</taxon>
        <taxon>Eubacteriales</taxon>
        <taxon>Clostridiaceae</taxon>
        <taxon>Clostridium</taxon>
    </lineage>
</organism>
<reference evidence="8 9" key="1">
    <citation type="submission" date="2016-11" db="EMBL/GenBank/DDBJ databases">
        <authorList>
            <person name="Jaros S."/>
            <person name="Januszkiewicz K."/>
            <person name="Wedrychowicz H."/>
        </authorList>
    </citation>
    <scope>NUCLEOTIDE SEQUENCE [LARGE SCALE GENOMIC DNA]</scope>
    <source>
        <strain evidence="8 9">DSM 21864</strain>
    </source>
</reference>
<evidence type="ECO:0000256" key="4">
    <source>
        <dbReference type="ARBA" id="ARBA00022989"/>
    </source>
</evidence>
<feature type="domain" description="VTT" evidence="7">
    <location>
        <begin position="66"/>
        <end position="182"/>
    </location>
</feature>
<dbReference type="Pfam" id="PF09335">
    <property type="entry name" value="VTT_dom"/>
    <property type="match status" value="1"/>
</dbReference>
<dbReference type="GO" id="GO:0005886">
    <property type="term" value="C:plasma membrane"/>
    <property type="evidence" value="ECO:0007669"/>
    <property type="project" value="UniProtKB-SubCell"/>
</dbReference>
<keyword evidence="4 6" id="KW-1133">Transmembrane helix</keyword>
<evidence type="ECO:0000256" key="2">
    <source>
        <dbReference type="ARBA" id="ARBA00022475"/>
    </source>
</evidence>
<keyword evidence="3 6" id="KW-0812">Transmembrane</keyword>
<name>A0A1M6BE04_9CLOT</name>
<evidence type="ECO:0000256" key="3">
    <source>
        <dbReference type="ARBA" id="ARBA00022692"/>
    </source>
</evidence>
<dbReference type="STRING" id="1121298.SAMN05444401_0732"/>
<dbReference type="Proteomes" id="UP000184080">
    <property type="component" value="Unassembled WGS sequence"/>
</dbReference>
<comment type="subcellular location">
    <subcellularLocation>
        <location evidence="1 6">Cell membrane</location>
        <topology evidence="1 6">Multi-pass membrane protein</topology>
    </subcellularLocation>
</comment>
<keyword evidence="9" id="KW-1185">Reference proteome</keyword>
<dbReference type="InterPro" id="IPR015414">
    <property type="entry name" value="TMEM64"/>
</dbReference>
<sequence length="221" mass="24844">MKKIDKIRLAILIVMVFTVSLLMFKHWGFIRRLSVHKLVRYIESKGPLSALVFLIIFALKPFFLVLPSAMISVVGGILFGPIKGLLLSVIGFYLSGTIAYWISRLLGRSFVEKILGKRALALDNNLEKNGFKILLLLRLPPVLPYDPLSYTCGLTKIKYWDFIFASVIGILPETTCYSFLGKNIFKPLSPQFLIPLAFIVIATISSTYFFSKSKSLSGNKN</sequence>
<gene>
    <name evidence="8" type="ORF">SAMN05444401_0732</name>
</gene>
<dbReference type="PANTHER" id="PTHR12677:SF49">
    <property type="entry name" value="TVP38_TMEM64 FAMILY MEMBRANE PROTEIN"/>
    <property type="match status" value="1"/>
</dbReference>
<accession>A0A1M6BE04</accession>
<dbReference type="RefSeq" id="WP_073003835.1">
    <property type="nucleotide sequence ID" value="NZ_FQZO01000001.1"/>
</dbReference>
<evidence type="ECO:0000259" key="7">
    <source>
        <dbReference type="Pfam" id="PF09335"/>
    </source>
</evidence>
<dbReference type="InterPro" id="IPR032816">
    <property type="entry name" value="VTT_dom"/>
</dbReference>
<feature type="transmembrane region" description="Helical" evidence="6">
    <location>
        <begin position="6"/>
        <end position="27"/>
    </location>
</feature>
<feature type="transmembrane region" description="Helical" evidence="6">
    <location>
        <begin position="159"/>
        <end position="180"/>
    </location>
</feature>
<evidence type="ECO:0000256" key="5">
    <source>
        <dbReference type="ARBA" id="ARBA00023136"/>
    </source>
</evidence>
<comment type="similarity">
    <text evidence="6">Belongs to the TVP38/TMEM64 family.</text>
</comment>
<evidence type="ECO:0000313" key="8">
    <source>
        <dbReference type="EMBL" id="SHI46972.1"/>
    </source>
</evidence>
<dbReference type="EMBL" id="FQZO01000001">
    <property type="protein sequence ID" value="SHI46972.1"/>
    <property type="molecule type" value="Genomic_DNA"/>
</dbReference>
<feature type="transmembrane region" description="Helical" evidence="6">
    <location>
        <begin position="85"/>
        <end position="103"/>
    </location>
</feature>
<dbReference type="PANTHER" id="PTHR12677">
    <property type="entry name" value="GOLGI APPARATUS MEMBRANE PROTEIN TVP38-RELATED"/>
    <property type="match status" value="1"/>
</dbReference>
<dbReference type="OrthoDB" id="9812980at2"/>
<feature type="transmembrane region" description="Helical" evidence="6">
    <location>
        <begin position="48"/>
        <end position="79"/>
    </location>
</feature>
<dbReference type="AlphaFoldDB" id="A0A1M6BE04"/>
<feature type="transmembrane region" description="Helical" evidence="6">
    <location>
        <begin position="192"/>
        <end position="211"/>
    </location>
</feature>
<keyword evidence="2 6" id="KW-1003">Cell membrane</keyword>
<keyword evidence="5 6" id="KW-0472">Membrane</keyword>
<evidence type="ECO:0000313" key="9">
    <source>
        <dbReference type="Proteomes" id="UP000184080"/>
    </source>
</evidence>
<protein>
    <recommendedName>
        <fullName evidence="6">TVP38/TMEM64 family membrane protein</fullName>
    </recommendedName>
</protein>